<dbReference type="VEuPathDB" id="TriTrypDB:BSAL_24710"/>
<dbReference type="EMBL" id="CYKH01001786">
    <property type="protein sequence ID" value="CUG90042.1"/>
    <property type="molecule type" value="Genomic_DNA"/>
</dbReference>
<dbReference type="InterPro" id="IPR012317">
    <property type="entry name" value="Poly(ADP-ribose)pol_cat_dom"/>
</dbReference>
<sequence>MSAPLLSFTRSAANSRAVNPALRLKNPQDAASVAGLDRLKQSFIPVITAPGKPLPCARLLFGWHGTSSATVAAVCRDGPRALRTLDSGYFGAWSYFALEAEYALRYSTPEPATGERAMILFAISVSQVKVITLEEDYRLVEGQDPRALTLQGFSKYYGGADTAIALARGYDAHFIPVKDYGCTHPRAGYCTPCTIGYQAVDESSGAAEAHEIVIQSHHQCIPIAIVYFKA</sequence>
<organism evidence="2 3">
    <name type="scientific">Bodo saltans</name>
    <name type="common">Flagellated protozoan</name>
    <dbReference type="NCBI Taxonomy" id="75058"/>
    <lineage>
        <taxon>Eukaryota</taxon>
        <taxon>Discoba</taxon>
        <taxon>Euglenozoa</taxon>
        <taxon>Kinetoplastea</taxon>
        <taxon>Metakinetoplastina</taxon>
        <taxon>Eubodonida</taxon>
        <taxon>Bodonidae</taxon>
        <taxon>Bodo</taxon>
    </lineage>
</organism>
<feature type="domain" description="PARP catalytic" evidence="1">
    <location>
        <begin position="63"/>
        <end position="132"/>
    </location>
</feature>
<accession>A0A0S4JF67</accession>
<dbReference type="AlphaFoldDB" id="A0A0S4JF67"/>
<dbReference type="SUPFAM" id="SSF56399">
    <property type="entry name" value="ADP-ribosylation"/>
    <property type="match status" value="1"/>
</dbReference>
<dbReference type="Proteomes" id="UP000051952">
    <property type="component" value="Unassembled WGS sequence"/>
</dbReference>
<evidence type="ECO:0000313" key="3">
    <source>
        <dbReference type="Proteomes" id="UP000051952"/>
    </source>
</evidence>
<dbReference type="GO" id="GO:0003950">
    <property type="term" value="F:NAD+ poly-ADP-ribosyltransferase activity"/>
    <property type="evidence" value="ECO:0007669"/>
    <property type="project" value="InterPro"/>
</dbReference>
<name>A0A0S4JF67_BODSA</name>
<evidence type="ECO:0000259" key="1">
    <source>
        <dbReference type="Pfam" id="PF00644"/>
    </source>
</evidence>
<keyword evidence="3" id="KW-1185">Reference proteome</keyword>
<dbReference type="Gene3D" id="3.90.228.10">
    <property type="match status" value="1"/>
</dbReference>
<dbReference type="Pfam" id="PF00644">
    <property type="entry name" value="PARP"/>
    <property type="match status" value="1"/>
</dbReference>
<protein>
    <recommendedName>
        <fullName evidence="1">PARP catalytic domain-containing protein</fullName>
    </recommendedName>
</protein>
<proteinExistence type="predicted"/>
<reference evidence="3" key="1">
    <citation type="submission" date="2015-09" db="EMBL/GenBank/DDBJ databases">
        <authorList>
            <consortium name="Pathogen Informatics"/>
        </authorList>
    </citation>
    <scope>NUCLEOTIDE SEQUENCE [LARGE SCALE GENOMIC DNA]</scope>
    <source>
        <strain evidence="3">Lake Konstanz</strain>
    </source>
</reference>
<evidence type="ECO:0000313" key="2">
    <source>
        <dbReference type="EMBL" id="CUG90042.1"/>
    </source>
</evidence>
<gene>
    <name evidence="2" type="ORF">BSAL_24710</name>
</gene>